<dbReference type="EC" id="4.2.1.136" evidence="17"/>
<dbReference type="AlphaFoldDB" id="A0A1D7UVA4"/>
<feature type="domain" description="YjeF N-terminal" evidence="19">
    <location>
        <begin position="18"/>
        <end position="220"/>
    </location>
</feature>
<dbReference type="CDD" id="cd01171">
    <property type="entry name" value="YXKO-related"/>
    <property type="match status" value="1"/>
</dbReference>
<dbReference type="GO" id="GO:0046872">
    <property type="term" value="F:metal ion binding"/>
    <property type="evidence" value="ECO:0007669"/>
    <property type="project" value="UniProtKB-UniRule"/>
</dbReference>
<comment type="catalytic activity">
    <reaction evidence="2 17">
        <text>(6R)-NADPHX = (6S)-NADPHX</text>
        <dbReference type="Rhea" id="RHEA:32227"/>
        <dbReference type="ChEBI" id="CHEBI:64076"/>
        <dbReference type="ChEBI" id="CHEBI:64077"/>
        <dbReference type="EC" id="5.1.99.6"/>
    </reaction>
</comment>
<evidence type="ECO:0000313" key="21">
    <source>
        <dbReference type="Proteomes" id="UP000094197"/>
    </source>
</evidence>
<dbReference type="PANTHER" id="PTHR12592">
    <property type="entry name" value="ATP-DEPENDENT (S)-NAD(P)H-HYDRATE DEHYDRATASE FAMILY MEMBER"/>
    <property type="match status" value="1"/>
</dbReference>
<comment type="catalytic activity">
    <reaction evidence="1 17">
        <text>(6R)-NADHX = (6S)-NADHX</text>
        <dbReference type="Rhea" id="RHEA:32215"/>
        <dbReference type="ChEBI" id="CHEBI:64074"/>
        <dbReference type="ChEBI" id="CHEBI:64075"/>
        <dbReference type="EC" id="5.1.99.6"/>
    </reaction>
</comment>
<keyword evidence="21" id="KW-1185">Reference proteome</keyword>
<comment type="function">
    <text evidence="14 17">Bifunctional enzyme that catalyzes the epimerization of the S- and R-forms of NAD(P)HX and the dehydration of the S-form of NAD(P)HX at the expense of ADP, which is converted to AMP. This allows the repair of both epimers of NAD(P)HX, a damaged form of NAD(P)H that is a result of enzymatic or heat-dependent hydration.</text>
</comment>
<keyword evidence="13" id="KW-0511">Multifunctional enzyme</keyword>
<dbReference type="InterPro" id="IPR004443">
    <property type="entry name" value="YjeF_N_dom"/>
</dbReference>
<keyword evidence="20" id="KW-0418">Kinase</keyword>
<evidence type="ECO:0000256" key="2">
    <source>
        <dbReference type="ARBA" id="ARBA00000909"/>
    </source>
</evidence>
<keyword evidence="9 17" id="KW-0630">Potassium</keyword>
<dbReference type="GO" id="GO:0052856">
    <property type="term" value="F:NAD(P)HX epimerase activity"/>
    <property type="evidence" value="ECO:0007669"/>
    <property type="project" value="UniProtKB-EC"/>
</dbReference>
<evidence type="ECO:0000256" key="17">
    <source>
        <dbReference type="PIRNR" id="PIRNR017184"/>
    </source>
</evidence>
<reference evidence="20 21" key="1">
    <citation type="submission" date="2016-04" db="EMBL/GenBank/DDBJ databases">
        <title>Complete genome seqeunce of Leptospira alstonii serovar Room22.</title>
        <authorList>
            <person name="Nally J.E."/>
            <person name="Bayles D.O."/>
            <person name="Hurley D."/>
            <person name="Fanning S."/>
            <person name="McMahon B.J."/>
            <person name="Arent Z."/>
        </authorList>
    </citation>
    <scope>NUCLEOTIDE SEQUENCE [LARGE SCALE GENOMIC DNA]</scope>
    <source>
        <strain evidence="20 21">GWTS #1</strain>
    </source>
</reference>
<dbReference type="GO" id="GO:0016301">
    <property type="term" value="F:kinase activity"/>
    <property type="evidence" value="ECO:0007669"/>
    <property type="project" value="UniProtKB-KW"/>
</dbReference>
<accession>A0A1D7UVA4</accession>
<keyword evidence="6 17" id="KW-0547">Nucleotide-binding</keyword>
<evidence type="ECO:0000256" key="16">
    <source>
        <dbReference type="ARBA" id="ARBA00049209"/>
    </source>
</evidence>
<dbReference type="InterPro" id="IPR030677">
    <property type="entry name" value="Nnr"/>
</dbReference>
<evidence type="ECO:0000256" key="10">
    <source>
        <dbReference type="ARBA" id="ARBA00023027"/>
    </source>
</evidence>
<evidence type="ECO:0000256" key="8">
    <source>
        <dbReference type="ARBA" id="ARBA00022857"/>
    </source>
</evidence>
<evidence type="ECO:0000256" key="6">
    <source>
        <dbReference type="ARBA" id="ARBA00022741"/>
    </source>
</evidence>
<comment type="similarity">
    <text evidence="3 17">In the N-terminal section; belongs to the NnrE/AIBP family.</text>
</comment>
<dbReference type="Gene3D" id="3.40.50.10260">
    <property type="entry name" value="YjeF N-terminal domain"/>
    <property type="match status" value="1"/>
</dbReference>
<dbReference type="EC" id="5.1.99.6" evidence="17"/>
<dbReference type="OrthoDB" id="9806925at2"/>
<dbReference type="Pfam" id="PF03853">
    <property type="entry name" value="YjeF_N"/>
    <property type="match status" value="1"/>
</dbReference>
<evidence type="ECO:0000256" key="11">
    <source>
        <dbReference type="ARBA" id="ARBA00023235"/>
    </source>
</evidence>
<evidence type="ECO:0000259" key="18">
    <source>
        <dbReference type="PROSITE" id="PS51383"/>
    </source>
</evidence>
<keyword evidence="20" id="KW-0808">Transferase</keyword>
<evidence type="ECO:0000256" key="5">
    <source>
        <dbReference type="ARBA" id="ARBA00022723"/>
    </source>
</evidence>
<dbReference type="GO" id="GO:0052855">
    <property type="term" value="F:ADP-dependent NAD(P)H-hydrate dehydratase activity"/>
    <property type="evidence" value="ECO:0007669"/>
    <property type="project" value="UniProtKB-UniRule"/>
</dbReference>
<evidence type="ECO:0000256" key="9">
    <source>
        <dbReference type="ARBA" id="ARBA00022958"/>
    </source>
</evidence>
<dbReference type="Gene3D" id="3.40.1190.20">
    <property type="match status" value="1"/>
</dbReference>
<dbReference type="PIRSF" id="PIRSF017184">
    <property type="entry name" value="Nnr"/>
    <property type="match status" value="1"/>
</dbReference>
<evidence type="ECO:0000256" key="1">
    <source>
        <dbReference type="ARBA" id="ARBA00000013"/>
    </source>
</evidence>
<keyword evidence="11 17" id="KW-0413">Isomerase</keyword>
<evidence type="ECO:0000256" key="14">
    <source>
        <dbReference type="ARBA" id="ARBA00025153"/>
    </source>
</evidence>
<keyword evidence="10 17" id="KW-0520">NAD</keyword>
<dbReference type="InterPro" id="IPR029056">
    <property type="entry name" value="Ribokinase-like"/>
</dbReference>
<dbReference type="SUPFAM" id="SSF53613">
    <property type="entry name" value="Ribokinase-like"/>
    <property type="match status" value="1"/>
</dbReference>
<organism evidence="20 21">
    <name type="scientific">Leptospira tipperaryensis</name>
    <dbReference type="NCBI Taxonomy" id="2564040"/>
    <lineage>
        <taxon>Bacteria</taxon>
        <taxon>Pseudomonadati</taxon>
        <taxon>Spirochaetota</taxon>
        <taxon>Spirochaetia</taxon>
        <taxon>Leptospirales</taxon>
        <taxon>Leptospiraceae</taxon>
        <taxon>Leptospira</taxon>
    </lineage>
</organism>
<dbReference type="PANTHER" id="PTHR12592:SF0">
    <property type="entry name" value="ATP-DEPENDENT (S)-NAD(P)H-HYDRATE DEHYDRATASE"/>
    <property type="match status" value="1"/>
</dbReference>
<dbReference type="KEGG" id="laj:A0128_06505"/>
<comment type="catalytic activity">
    <reaction evidence="16 17">
        <text>(6S)-NADPHX + ADP = AMP + phosphate + NADPH + H(+)</text>
        <dbReference type="Rhea" id="RHEA:32235"/>
        <dbReference type="ChEBI" id="CHEBI:15378"/>
        <dbReference type="ChEBI" id="CHEBI:43474"/>
        <dbReference type="ChEBI" id="CHEBI:57783"/>
        <dbReference type="ChEBI" id="CHEBI:64076"/>
        <dbReference type="ChEBI" id="CHEBI:456215"/>
        <dbReference type="ChEBI" id="CHEBI:456216"/>
        <dbReference type="EC" id="4.2.1.136"/>
    </reaction>
</comment>
<sequence length="494" mass="55075">MEIRFSEYSEPLFDDKESRDLDRKTILETGISGSHLMGFAALSIYQHYRKKILRSDSVFILCGNGNNGGDGLALAFFLIQEGKESKVFLKEGNLSEESTYYKNLLLRAGGKILNLESDPLFFEGENICIIDALLGTGFQPPIREPYGEVLEKIQKQKRKSPKRTFILSLDVLSGFSEELPTPFEADALAEIGMKKWRNRFLPNEIKKTFHRIGFPIKKKDDPNSESGTGKILWKKIPDSYLKECLKRKEDSHKYKNGSLLLIGGSQGMAGAALSSVLAFHELGGGISLLLSPSEKTVRAVLKKDPSLMIDRIEDSSEILSRPFVKKASVFLFGPGLKTEECPILEIPNDKFCILDAGALAAYKEKILHEKVLMTPHTGELEMLLNQKIKTVSEGISLAKDYAKSFRVQILWKRHSSFLIDPRGNLFFWEKPEPKLAVMGTGDLLAGILAFFLSRGFSIPESTQLSFSLLTNAAKRSKGFPTASGIRKLLQKGGI</sequence>
<dbReference type="Proteomes" id="UP000094197">
    <property type="component" value="Chromosome 1"/>
</dbReference>
<dbReference type="InterPro" id="IPR000631">
    <property type="entry name" value="CARKD"/>
</dbReference>
<proteinExistence type="inferred from homology"/>
<keyword evidence="12 17" id="KW-0456">Lyase</keyword>
<dbReference type="Pfam" id="PF01256">
    <property type="entry name" value="Carb_kinase"/>
    <property type="match status" value="1"/>
</dbReference>
<name>A0A1D7UVA4_9LEPT</name>
<dbReference type="SUPFAM" id="SSF64153">
    <property type="entry name" value="YjeF N-terminal domain-like"/>
    <property type="match status" value="1"/>
</dbReference>
<evidence type="ECO:0000256" key="13">
    <source>
        <dbReference type="ARBA" id="ARBA00023268"/>
    </source>
</evidence>
<dbReference type="PROSITE" id="PS51383">
    <property type="entry name" value="YJEF_C_3"/>
    <property type="match status" value="1"/>
</dbReference>
<keyword evidence="7 17" id="KW-0067">ATP-binding</keyword>
<evidence type="ECO:0000256" key="3">
    <source>
        <dbReference type="ARBA" id="ARBA00006001"/>
    </source>
</evidence>
<dbReference type="EMBL" id="CP015217">
    <property type="protein sequence ID" value="AOP33526.1"/>
    <property type="molecule type" value="Genomic_DNA"/>
</dbReference>
<dbReference type="GO" id="GO:0110051">
    <property type="term" value="P:metabolite repair"/>
    <property type="evidence" value="ECO:0007669"/>
    <property type="project" value="TreeGrafter"/>
</dbReference>
<keyword evidence="5 17" id="KW-0479">Metal-binding</keyword>
<evidence type="ECO:0000256" key="7">
    <source>
        <dbReference type="ARBA" id="ARBA00022840"/>
    </source>
</evidence>
<dbReference type="GO" id="GO:0005524">
    <property type="term" value="F:ATP binding"/>
    <property type="evidence" value="ECO:0007669"/>
    <property type="project" value="UniProtKB-UniRule"/>
</dbReference>
<dbReference type="PROSITE" id="PS51385">
    <property type="entry name" value="YJEF_N"/>
    <property type="match status" value="1"/>
</dbReference>
<evidence type="ECO:0000313" key="20">
    <source>
        <dbReference type="EMBL" id="AOP33526.1"/>
    </source>
</evidence>
<comment type="catalytic activity">
    <reaction evidence="15 17">
        <text>(6S)-NADHX + ADP = AMP + phosphate + NADH + H(+)</text>
        <dbReference type="Rhea" id="RHEA:32223"/>
        <dbReference type="ChEBI" id="CHEBI:15378"/>
        <dbReference type="ChEBI" id="CHEBI:43474"/>
        <dbReference type="ChEBI" id="CHEBI:57945"/>
        <dbReference type="ChEBI" id="CHEBI:64074"/>
        <dbReference type="ChEBI" id="CHEBI:456215"/>
        <dbReference type="ChEBI" id="CHEBI:456216"/>
        <dbReference type="EC" id="4.2.1.136"/>
    </reaction>
</comment>
<comment type="cofactor">
    <cofactor evidence="17">
        <name>K(+)</name>
        <dbReference type="ChEBI" id="CHEBI:29103"/>
    </cofactor>
    <text evidence="17">Binds 1 potassium ion per subunit.</text>
</comment>
<dbReference type="RefSeq" id="WP_069606763.1">
    <property type="nucleotide sequence ID" value="NZ_CP015217.1"/>
</dbReference>
<evidence type="ECO:0000259" key="19">
    <source>
        <dbReference type="PROSITE" id="PS51385"/>
    </source>
</evidence>
<evidence type="ECO:0000256" key="15">
    <source>
        <dbReference type="ARBA" id="ARBA00048238"/>
    </source>
</evidence>
<keyword evidence="8 17" id="KW-0521">NADP</keyword>
<evidence type="ECO:0000256" key="4">
    <source>
        <dbReference type="ARBA" id="ARBA00009524"/>
    </source>
</evidence>
<feature type="domain" description="YjeF C-terminal" evidence="18">
    <location>
        <begin position="236"/>
        <end position="494"/>
    </location>
</feature>
<comment type="similarity">
    <text evidence="4 17">In the C-terminal section; belongs to the NnrD/CARKD family.</text>
</comment>
<evidence type="ECO:0000256" key="12">
    <source>
        <dbReference type="ARBA" id="ARBA00023239"/>
    </source>
</evidence>
<gene>
    <name evidence="20" type="ORF">A0128_06505</name>
</gene>
<dbReference type="InterPro" id="IPR036652">
    <property type="entry name" value="YjeF_N_dom_sf"/>
</dbReference>
<protein>
    <recommendedName>
        <fullName evidence="17">Bifunctional NAD(P)H-hydrate repair enzyme</fullName>
    </recommendedName>
    <alternativeName>
        <fullName evidence="17">Nicotinamide nucleotide repair protein</fullName>
    </alternativeName>
    <domain>
        <recommendedName>
            <fullName evidence="17">ADP-dependent (S)-NAD(P)H-hydrate dehydratase</fullName>
            <ecNumber evidence="17">4.2.1.136</ecNumber>
        </recommendedName>
        <alternativeName>
            <fullName evidence="17">ADP-dependent NAD(P)HX dehydratase</fullName>
        </alternativeName>
    </domain>
    <domain>
        <recommendedName>
            <fullName evidence="17">NAD(P)H-hydrate epimerase</fullName>
            <ecNumber evidence="17">5.1.99.6</ecNumber>
        </recommendedName>
    </domain>
</protein>